<dbReference type="InterPro" id="IPR032710">
    <property type="entry name" value="NTF2-like_dom_sf"/>
</dbReference>
<dbReference type="Gene3D" id="3.10.450.50">
    <property type="match status" value="1"/>
</dbReference>
<organism evidence="2 3">
    <name type="scientific">Paludisphaera borealis</name>
    <dbReference type="NCBI Taxonomy" id="1387353"/>
    <lineage>
        <taxon>Bacteria</taxon>
        <taxon>Pseudomonadati</taxon>
        <taxon>Planctomycetota</taxon>
        <taxon>Planctomycetia</taxon>
        <taxon>Isosphaerales</taxon>
        <taxon>Isosphaeraceae</taxon>
        <taxon>Paludisphaera</taxon>
    </lineage>
</organism>
<dbReference type="AlphaFoldDB" id="A0A1U7CTE4"/>
<keyword evidence="3" id="KW-1185">Reference proteome</keyword>
<protein>
    <recommendedName>
        <fullName evidence="4">DUF4440 domain-containing protein</fullName>
    </recommendedName>
</protein>
<accession>A0A1U7CTE4</accession>
<gene>
    <name evidence="2" type="ORF">BSF38_03701</name>
</gene>
<proteinExistence type="predicted"/>
<dbReference type="SUPFAM" id="SSF54427">
    <property type="entry name" value="NTF2-like"/>
    <property type="match status" value="1"/>
</dbReference>
<dbReference type="RefSeq" id="WP_076348035.1">
    <property type="nucleotide sequence ID" value="NZ_CP019082.1"/>
</dbReference>
<keyword evidence="1" id="KW-0732">Signal</keyword>
<evidence type="ECO:0008006" key="4">
    <source>
        <dbReference type="Google" id="ProtNLM"/>
    </source>
</evidence>
<dbReference type="OrthoDB" id="284600at2"/>
<evidence type="ECO:0000256" key="1">
    <source>
        <dbReference type="SAM" id="SignalP"/>
    </source>
</evidence>
<feature type="chain" id="PRO_5012527330" description="DUF4440 domain-containing protein" evidence="1">
    <location>
        <begin position="24"/>
        <end position="156"/>
    </location>
</feature>
<name>A0A1U7CTE4_9BACT</name>
<evidence type="ECO:0000313" key="2">
    <source>
        <dbReference type="EMBL" id="APW62169.1"/>
    </source>
</evidence>
<feature type="signal peptide" evidence="1">
    <location>
        <begin position="1"/>
        <end position="23"/>
    </location>
</feature>
<dbReference type="Proteomes" id="UP000186309">
    <property type="component" value="Chromosome"/>
</dbReference>
<reference evidence="3" key="1">
    <citation type="submission" date="2016-12" db="EMBL/GenBank/DDBJ databases">
        <title>Comparative genomics of four Isosphaeraceae planctomycetes: a common pool of plasmids and glycoside hydrolase genes.</title>
        <authorList>
            <person name="Ivanova A."/>
        </authorList>
    </citation>
    <scope>NUCLEOTIDE SEQUENCE [LARGE SCALE GENOMIC DNA]</scope>
    <source>
        <strain evidence="3">PX4</strain>
    </source>
</reference>
<sequence length="156" mass="17180">MNRRISCVVALAVVSLAPGLARGDDEAMKIAVKVTTEGAATFDTLSASAMAAYYEEDARLSLVIRSNEGLKTEFHNGRGEIEKAYAKIFEKPETIKSHNDVKAARLLAPDVLTIDGTFDLNTLKPDSPKIPFHQVRVKKGDKWQILSMEVFYVPAK</sequence>
<dbReference type="KEGG" id="pbor:BSF38_03701"/>
<dbReference type="EMBL" id="CP019082">
    <property type="protein sequence ID" value="APW62169.1"/>
    <property type="molecule type" value="Genomic_DNA"/>
</dbReference>
<evidence type="ECO:0000313" key="3">
    <source>
        <dbReference type="Proteomes" id="UP000186309"/>
    </source>
</evidence>